<dbReference type="PROSITE" id="PS50005">
    <property type="entry name" value="TPR"/>
    <property type="match status" value="3"/>
</dbReference>
<gene>
    <name evidence="4" type="ORF">BN961_02868</name>
</gene>
<evidence type="ECO:0000256" key="2">
    <source>
        <dbReference type="ARBA" id="ARBA00022803"/>
    </source>
</evidence>
<evidence type="ECO:0000256" key="1">
    <source>
        <dbReference type="ARBA" id="ARBA00022737"/>
    </source>
</evidence>
<dbReference type="InterPro" id="IPR015001">
    <property type="entry name" value="DUF1850"/>
</dbReference>
<dbReference type="Gene3D" id="1.25.40.10">
    <property type="entry name" value="Tetratricopeptide repeat domain"/>
    <property type="match status" value="3"/>
</dbReference>
<dbReference type="Proteomes" id="UP000035762">
    <property type="component" value="Unassembled WGS sequence"/>
</dbReference>
<dbReference type="STRING" id="1035.BN961_02868"/>
<keyword evidence="5" id="KW-1185">Reference proteome</keyword>
<dbReference type="Pfam" id="PF08905">
    <property type="entry name" value="DUF1850"/>
    <property type="match status" value="1"/>
</dbReference>
<sequence length="423" mass="46348">MGLCFAAAGVVKVLSVTAFTLAWTHSIEKIEWQEDWHVTPQGLQLVEARVKGSGAGMEPPPEARLVNDWFQWSPKMAPLPQVVLGNSGLAGEWRICTDGHCRTLSDVLGRKLGAEPTVMKICDGATAPKAESGAMDNAAIAGEHAAVQLALARSDYAKGDFEGARAITSDIIQARPEDADAFEIRGNAWVGLKNYEKALDDYDAAIRLTPKVARLYASRAAAFGRLRNFRMAVRDYTEAVRLDHSVARLLDRAIAFRKVRRTDLALDDLTDAIGLAPDSAMLYRERGEVYARNNAYDRAIADYNTAIRLDPVAVSFLDRGMAYYLKGNKADLDHALADYDRAIALDDRMALAYNNRGLALRDKGELGRAYADFSMALQLNPDLTVAREHRDALTPQMARLAGKGQKSHTTLACAAGIKDCNRH</sequence>
<dbReference type="PROSITE" id="PS50293">
    <property type="entry name" value="TPR_REGION"/>
    <property type="match status" value="1"/>
</dbReference>
<organism evidence="4 5">
    <name type="scientific">Afipia felis</name>
    <name type="common">Cat scratch disease bacillus</name>
    <dbReference type="NCBI Taxonomy" id="1035"/>
    <lineage>
        <taxon>Bacteria</taxon>
        <taxon>Pseudomonadati</taxon>
        <taxon>Pseudomonadota</taxon>
        <taxon>Alphaproteobacteria</taxon>
        <taxon>Hyphomicrobiales</taxon>
        <taxon>Nitrobacteraceae</taxon>
        <taxon>Afipia</taxon>
    </lineage>
</organism>
<dbReference type="RefSeq" id="WP_009339795.1">
    <property type="nucleotide sequence ID" value="NZ_CCAZ020000002.1"/>
</dbReference>
<evidence type="ECO:0000313" key="4">
    <source>
        <dbReference type="EMBL" id="CEG09442.1"/>
    </source>
</evidence>
<dbReference type="SMART" id="SM00028">
    <property type="entry name" value="TPR"/>
    <property type="match status" value="7"/>
</dbReference>
<dbReference type="AlphaFoldDB" id="A0A090MTD4"/>
<dbReference type="Pfam" id="PF13432">
    <property type="entry name" value="TPR_16"/>
    <property type="match status" value="2"/>
</dbReference>
<keyword evidence="2 3" id="KW-0802">TPR repeat</keyword>
<dbReference type="InterPro" id="IPR011990">
    <property type="entry name" value="TPR-like_helical_dom_sf"/>
</dbReference>
<accession>A0A090MTD4</accession>
<dbReference type="InterPro" id="IPR019734">
    <property type="entry name" value="TPR_rpt"/>
</dbReference>
<reference evidence="4 5" key="1">
    <citation type="journal article" date="2014" name="Genome Announc.">
        <title>Genome Sequence of Afipia felis Strain 76713, Isolated in Hospital Water Using an Amoeba Co-Culture Procedure.</title>
        <authorList>
            <person name="Benamar S."/>
            <person name="La Scola B."/>
            <person name="Croce O."/>
        </authorList>
    </citation>
    <scope>NUCLEOTIDE SEQUENCE [LARGE SCALE GENOMIC DNA]</scope>
    <source>
        <strain evidence="4 5">76713</strain>
    </source>
</reference>
<dbReference type="GO" id="GO:0046813">
    <property type="term" value="P:receptor-mediated virion attachment to host cell"/>
    <property type="evidence" value="ECO:0007669"/>
    <property type="project" value="TreeGrafter"/>
</dbReference>
<dbReference type="InterPro" id="IPR050498">
    <property type="entry name" value="Ycf3"/>
</dbReference>
<evidence type="ECO:0000313" key="5">
    <source>
        <dbReference type="Proteomes" id="UP000035762"/>
    </source>
</evidence>
<dbReference type="EMBL" id="CCAZ020000002">
    <property type="protein sequence ID" value="CEG09442.1"/>
    <property type="molecule type" value="Genomic_DNA"/>
</dbReference>
<proteinExistence type="predicted"/>
<keyword evidence="4" id="KW-0449">Lipoprotein</keyword>
<keyword evidence="1" id="KW-0677">Repeat</keyword>
<name>A0A090MTD4_AFIFE</name>
<dbReference type="PANTHER" id="PTHR44858:SF1">
    <property type="entry name" value="UDP-N-ACETYLGLUCOSAMINE--PEPTIDE N-ACETYLGLUCOSAMINYLTRANSFERASE SPINDLY-RELATED"/>
    <property type="match status" value="1"/>
</dbReference>
<feature type="repeat" description="TPR" evidence="3">
    <location>
        <begin position="280"/>
        <end position="313"/>
    </location>
</feature>
<feature type="repeat" description="TPR" evidence="3">
    <location>
        <begin position="350"/>
        <end position="383"/>
    </location>
</feature>
<comment type="caution">
    <text evidence="4">The sequence shown here is derived from an EMBL/GenBank/DDBJ whole genome shotgun (WGS) entry which is preliminary data.</text>
</comment>
<evidence type="ECO:0000256" key="3">
    <source>
        <dbReference type="PROSITE-ProRule" id="PRU00339"/>
    </source>
</evidence>
<dbReference type="PANTHER" id="PTHR44858">
    <property type="entry name" value="TETRATRICOPEPTIDE REPEAT PROTEIN 6"/>
    <property type="match status" value="1"/>
</dbReference>
<dbReference type="GO" id="GO:0009279">
    <property type="term" value="C:cell outer membrane"/>
    <property type="evidence" value="ECO:0007669"/>
    <property type="project" value="TreeGrafter"/>
</dbReference>
<protein>
    <submittedName>
        <fullName evidence="4">Lipoprotein NlpI</fullName>
    </submittedName>
</protein>
<dbReference type="OrthoDB" id="5298197at2"/>
<feature type="repeat" description="TPR" evidence="3">
    <location>
        <begin position="179"/>
        <end position="212"/>
    </location>
</feature>
<dbReference type="SUPFAM" id="SSF48452">
    <property type="entry name" value="TPR-like"/>
    <property type="match status" value="2"/>
</dbReference>
<dbReference type="Pfam" id="PF00515">
    <property type="entry name" value="TPR_1"/>
    <property type="match status" value="1"/>
</dbReference>